<name>A0A0F6YIT6_9BACT</name>
<protein>
    <submittedName>
        <fullName evidence="2">Uncharacterized protein</fullName>
    </submittedName>
</protein>
<proteinExistence type="predicted"/>
<dbReference type="Proteomes" id="UP000034883">
    <property type="component" value="Chromosome"/>
</dbReference>
<reference evidence="2 3" key="1">
    <citation type="submission" date="2015-03" db="EMBL/GenBank/DDBJ databases">
        <title>Genome assembly of Sandaracinus amylolyticus DSM 53668.</title>
        <authorList>
            <person name="Sharma G."/>
            <person name="Subramanian S."/>
        </authorList>
    </citation>
    <scope>NUCLEOTIDE SEQUENCE [LARGE SCALE GENOMIC DNA]</scope>
    <source>
        <strain evidence="2 3">DSM 53668</strain>
    </source>
</reference>
<evidence type="ECO:0000256" key="1">
    <source>
        <dbReference type="SAM" id="MobiDB-lite"/>
    </source>
</evidence>
<evidence type="ECO:0000313" key="3">
    <source>
        <dbReference type="Proteomes" id="UP000034883"/>
    </source>
</evidence>
<evidence type="ECO:0000313" key="2">
    <source>
        <dbReference type="EMBL" id="AKF07116.1"/>
    </source>
</evidence>
<keyword evidence="3" id="KW-1185">Reference proteome</keyword>
<dbReference type="EMBL" id="CP011125">
    <property type="protein sequence ID" value="AKF07116.1"/>
    <property type="molecule type" value="Genomic_DNA"/>
</dbReference>
<gene>
    <name evidence="2" type="ORF">DB32_004265</name>
</gene>
<accession>A0A0F6YIT6</accession>
<organism evidence="2 3">
    <name type="scientific">Sandaracinus amylolyticus</name>
    <dbReference type="NCBI Taxonomy" id="927083"/>
    <lineage>
        <taxon>Bacteria</taxon>
        <taxon>Pseudomonadati</taxon>
        <taxon>Myxococcota</taxon>
        <taxon>Polyangia</taxon>
        <taxon>Polyangiales</taxon>
        <taxon>Sandaracinaceae</taxon>
        <taxon>Sandaracinus</taxon>
    </lineage>
</organism>
<feature type="region of interest" description="Disordered" evidence="1">
    <location>
        <begin position="186"/>
        <end position="215"/>
    </location>
</feature>
<sequence length="315" mass="33302">MSVRFTEQFGGRELMTFLYETPEATGQPLSLRECEENIAIPLELANVPTGTTQIDVWFGSSADADCPTASVRADTTNTSCEYVATFSAMVPTTEIDATVRQLFGADACETSADRTFFFFASTTAQNTSKDFTTAETTTLRIALDVDPPGAPTIDGGPFEGDESIEVTYDLPEGTLVGANVYVDPEGCTADGEVDPSGSLQDGAEPPTSGGDLQRGETATVDASDLAYDQYAAVGITAVDQARNESTLVVTCVLRVEIEGALSSYCRSKGYEDMDACLAEYECSVLGAGLGGEARVTMIVLLGAALLVLGRRSRRS</sequence>
<dbReference type="STRING" id="927083.DB32_004265"/>
<dbReference type="KEGG" id="samy:DB32_004265"/>
<dbReference type="AlphaFoldDB" id="A0A0F6YIT6"/>